<dbReference type="PANTHER" id="PTHR11108:SF1">
    <property type="entry name" value="FERROCHELATASE, MITOCHONDRIAL"/>
    <property type="match status" value="1"/>
</dbReference>
<dbReference type="Gene3D" id="3.40.50.1400">
    <property type="match status" value="2"/>
</dbReference>
<dbReference type="NCBIfam" id="TIGR00109">
    <property type="entry name" value="hemH"/>
    <property type="match status" value="1"/>
</dbReference>
<name>A0A382E396_9ZZZZ</name>
<dbReference type="PANTHER" id="PTHR11108">
    <property type="entry name" value="FERROCHELATASE"/>
    <property type="match status" value="1"/>
</dbReference>
<accession>A0A382E396</accession>
<dbReference type="SUPFAM" id="SSF53800">
    <property type="entry name" value="Chelatase"/>
    <property type="match status" value="1"/>
</dbReference>
<proteinExistence type="predicted"/>
<dbReference type="EMBL" id="UINC01042380">
    <property type="protein sequence ID" value="SVB44945.1"/>
    <property type="molecule type" value="Genomic_DNA"/>
</dbReference>
<evidence type="ECO:0000313" key="1">
    <source>
        <dbReference type="EMBL" id="SVB44945.1"/>
    </source>
</evidence>
<feature type="non-terminal residue" evidence="1">
    <location>
        <position position="315"/>
    </location>
</feature>
<dbReference type="AlphaFoldDB" id="A0A382E396"/>
<evidence type="ECO:0008006" key="2">
    <source>
        <dbReference type="Google" id="ProtNLM"/>
    </source>
</evidence>
<sequence length="315" mass="35534">VNSPSNIGILFLNFGEPSTYTHDEVVGFLERIFDRNSSLESKGAEARARTKELARRRAPHLIEEYEAMGGSPLNLQASQQAKRVEKELRRRNVNARCYSGTQFTDPFIGAAVEQAKNDKVEQVIALPIYPLCGKSTTIAALEDVRNAMDHCGLDVPLREITGWHRHPDYFSMRADNIVNYTLSENVDLHSDDTALVFSAHGTPIKYLESGPRYSQYVEETCVGVARQLGVSTYSLGYQNHTNRNIEWTSPAIDEVVRNTKQSNVVLEAVSFMHEQSETRGDLDVELKEIAEDMDINFFRVPIPHDDPRFTNLLSD</sequence>
<protein>
    <recommendedName>
        <fullName evidence="2">Ferrochelatase</fullName>
    </recommendedName>
</protein>
<dbReference type="Pfam" id="PF00762">
    <property type="entry name" value="Ferrochelatase"/>
    <property type="match status" value="1"/>
</dbReference>
<organism evidence="1">
    <name type="scientific">marine metagenome</name>
    <dbReference type="NCBI Taxonomy" id="408172"/>
    <lineage>
        <taxon>unclassified sequences</taxon>
        <taxon>metagenomes</taxon>
        <taxon>ecological metagenomes</taxon>
    </lineage>
</organism>
<reference evidence="1" key="1">
    <citation type="submission" date="2018-05" db="EMBL/GenBank/DDBJ databases">
        <authorList>
            <person name="Lanie J.A."/>
            <person name="Ng W.-L."/>
            <person name="Kazmierczak K.M."/>
            <person name="Andrzejewski T.M."/>
            <person name="Davidsen T.M."/>
            <person name="Wayne K.J."/>
            <person name="Tettelin H."/>
            <person name="Glass J.I."/>
            <person name="Rusch D."/>
            <person name="Podicherti R."/>
            <person name="Tsui H.-C.T."/>
            <person name="Winkler M.E."/>
        </authorList>
    </citation>
    <scope>NUCLEOTIDE SEQUENCE</scope>
</reference>
<dbReference type="GO" id="GO:0004325">
    <property type="term" value="F:ferrochelatase activity"/>
    <property type="evidence" value="ECO:0007669"/>
    <property type="project" value="InterPro"/>
</dbReference>
<dbReference type="CDD" id="cd03411">
    <property type="entry name" value="Ferrochelatase_N"/>
    <property type="match status" value="1"/>
</dbReference>
<dbReference type="InterPro" id="IPR001015">
    <property type="entry name" value="Ferrochelatase"/>
</dbReference>
<dbReference type="InterPro" id="IPR033659">
    <property type="entry name" value="Ferrochelatase_N"/>
</dbReference>
<feature type="non-terminal residue" evidence="1">
    <location>
        <position position="1"/>
    </location>
</feature>
<gene>
    <name evidence="1" type="ORF">METZ01_LOCUS197799</name>
</gene>
<dbReference type="GO" id="GO:0006783">
    <property type="term" value="P:heme biosynthetic process"/>
    <property type="evidence" value="ECO:0007669"/>
    <property type="project" value="InterPro"/>
</dbReference>